<dbReference type="EMBL" id="ACHF01000024">
    <property type="protein sequence ID" value="EEI63665.1"/>
    <property type="molecule type" value="Genomic_DNA"/>
</dbReference>
<gene>
    <name evidence="2" type="ORF">HMPREF0293_0856</name>
</gene>
<evidence type="ECO:0000313" key="2">
    <source>
        <dbReference type="EMBL" id="EEI63665.1"/>
    </source>
</evidence>
<keyword evidence="3" id="KW-1185">Reference proteome</keyword>
<feature type="region of interest" description="Disordered" evidence="1">
    <location>
        <begin position="1"/>
        <end position="30"/>
    </location>
</feature>
<comment type="caution">
    <text evidence="2">The sequence shown here is derived from an EMBL/GenBank/DDBJ whole genome shotgun (WGS) entry which is preliminary data.</text>
</comment>
<accession>A0ABM9XR49</accession>
<sequence>MSFPGTAPPNEVNGGSAHGHLDVRSATSPGLAVKDIRAAQKCL</sequence>
<name>A0ABM9XR49_9CORY</name>
<evidence type="ECO:0000256" key="1">
    <source>
        <dbReference type="SAM" id="MobiDB-lite"/>
    </source>
</evidence>
<organism evidence="2 3">
    <name type="scientific">Corynebacterium glucuronolyticum ATCC 51866</name>
    <dbReference type="NCBI Taxonomy" id="548478"/>
    <lineage>
        <taxon>Bacteria</taxon>
        <taxon>Bacillati</taxon>
        <taxon>Actinomycetota</taxon>
        <taxon>Actinomycetes</taxon>
        <taxon>Mycobacteriales</taxon>
        <taxon>Corynebacteriaceae</taxon>
        <taxon>Corynebacterium</taxon>
    </lineage>
</organism>
<dbReference type="Proteomes" id="UP000006237">
    <property type="component" value="Unassembled WGS sequence"/>
</dbReference>
<protein>
    <submittedName>
        <fullName evidence="2">Uncharacterized protein</fullName>
    </submittedName>
</protein>
<proteinExistence type="predicted"/>
<reference evidence="2 3" key="1">
    <citation type="submission" date="2009-01" db="EMBL/GenBank/DDBJ databases">
        <authorList>
            <person name="Qin X."/>
            <person name="Bachman B."/>
            <person name="Battles P."/>
            <person name="Bell A."/>
            <person name="Bess C."/>
            <person name="Bickham C."/>
            <person name="Chaboub L."/>
            <person name="Chen D."/>
            <person name="Coyle M."/>
            <person name="Deiros D.R."/>
            <person name="Dinh H."/>
            <person name="Forbes L."/>
            <person name="Fowler G."/>
            <person name="Francisco L."/>
            <person name="Fu Q."/>
            <person name="Gubbala S."/>
            <person name="Hale W."/>
            <person name="Han Y."/>
            <person name="Hemphill L."/>
            <person name="Highlander S.K."/>
            <person name="Hirani K."/>
            <person name="Hogues M."/>
            <person name="Jackson L."/>
            <person name="Jakkamsetti A."/>
            <person name="Javaid M."/>
            <person name="Jiang H."/>
            <person name="Korchina V."/>
            <person name="Kovar C."/>
            <person name="Lara F."/>
            <person name="Lee S."/>
            <person name="Mata R."/>
            <person name="Mathew T."/>
            <person name="Moen C."/>
            <person name="Morales K."/>
            <person name="Munidasa M."/>
            <person name="Nazareth L."/>
            <person name="Ngo R."/>
            <person name="Nguyen L."/>
            <person name="Okwuonu G."/>
            <person name="Ongeri F."/>
            <person name="Patil S."/>
            <person name="Petrosino J."/>
            <person name="Pham C."/>
            <person name="Pham P."/>
            <person name="Pu L.-L."/>
            <person name="Puazo M."/>
            <person name="Raj R."/>
            <person name="Reid J."/>
            <person name="Rouhana J."/>
            <person name="Saada N."/>
            <person name="Shang Y."/>
            <person name="Simmons D."/>
            <person name="Thornton R."/>
            <person name="Warren J."/>
            <person name="Weissenberger G."/>
            <person name="Zhang J."/>
            <person name="Zhang L."/>
            <person name="Zhou C."/>
            <person name="Zhu D."/>
            <person name="Muzny D."/>
            <person name="Worley K."/>
            <person name="Gibbs R."/>
        </authorList>
    </citation>
    <scope>NUCLEOTIDE SEQUENCE [LARGE SCALE GENOMIC DNA]</scope>
    <source>
        <strain evidence="2 3">ATCC 51866</strain>
    </source>
</reference>
<evidence type="ECO:0000313" key="3">
    <source>
        <dbReference type="Proteomes" id="UP000006237"/>
    </source>
</evidence>